<evidence type="ECO:0000313" key="1">
    <source>
        <dbReference type="EMBL" id="MEJ8281663.1"/>
    </source>
</evidence>
<dbReference type="EC" id="1.4.3.5" evidence="1"/>
<dbReference type="SUPFAM" id="SSF50475">
    <property type="entry name" value="FMN-binding split barrel"/>
    <property type="match status" value="1"/>
</dbReference>
<dbReference type="Proteomes" id="UP001364211">
    <property type="component" value="Unassembled WGS sequence"/>
</dbReference>
<protein>
    <submittedName>
        <fullName evidence="1">Pyridoxamine 5'-phosphate oxidase family protein</fullName>
        <ecNumber evidence="1">1.-.-.-</ecNumber>
        <ecNumber evidence="1">1.4.3.5</ecNumber>
    </submittedName>
</protein>
<dbReference type="RefSeq" id="WP_340294258.1">
    <property type="nucleotide sequence ID" value="NZ_JBBJUP010000022.1"/>
</dbReference>
<organism evidence="1 2">
    <name type="scientific">Pseudonocardia spirodelae</name>
    <dbReference type="NCBI Taxonomy" id="3133431"/>
    <lineage>
        <taxon>Bacteria</taxon>
        <taxon>Bacillati</taxon>
        <taxon>Actinomycetota</taxon>
        <taxon>Actinomycetes</taxon>
        <taxon>Pseudonocardiales</taxon>
        <taxon>Pseudonocardiaceae</taxon>
        <taxon>Pseudonocardia</taxon>
    </lineage>
</organism>
<accession>A0ABU8TCI4</accession>
<dbReference type="GO" id="GO:0004733">
    <property type="term" value="F:pyridoxamine phosphate oxidase activity"/>
    <property type="evidence" value="ECO:0007669"/>
    <property type="project" value="UniProtKB-EC"/>
</dbReference>
<name>A0ABU8TCI4_9PSEU</name>
<keyword evidence="2" id="KW-1185">Reference proteome</keyword>
<dbReference type="Gene3D" id="2.30.110.10">
    <property type="entry name" value="Electron Transport, Fmn-binding Protein, Chain A"/>
    <property type="match status" value="1"/>
</dbReference>
<proteinExistence type="predicted"/>
<evidence type="ECO:0000313" key="2">
    <source>
        <dbReference type="Proteomes" id="UP001364211"/>
    </source>
</evidence>
<dbReference type="EMBL" id="JBBJUP010000022">
    <property type="protein sequence ID" value="MEJ8281663.1"/>
    <property type="molecule type" value="Genomic_DNA"/>
</dbReference>
<reference evidence="1 2" key="1">
    <citation type="submission" date="2024-03" db="EMBL/GenBank/DDBJ databases">
        <title>Draft genome sequence of Pseudonocardia sp. DW16-2.</title>
        <authorList>
            <person name="Duangmal K."/>
        </authorList>
    </citation>
    <scope>NUCLEOTIDE SEQUENCE [LARGE SCALE GENOMIC DNA]</scope>
    <source>
        <strain evidence="1 2">DW16-2</strain>
    </source>
</reference>
<keyword evidence="1" id="KW-0560">Oxidoreductase</keyword>
<dbReference type="InterPro" id="IPR012349">
    <property type="entry name" value="Split_barrel_FMN-bd"/>
</dbReference>
<gene>
    <name evidence="1" type="ORF">WJX68_22190</name>
</gene>
<comment type="caution">
    <text evidence="1">The sequence shown here is derived from an EMBL/GenBank/DDBJ whole genome shotgun (WGS) entry which is preliminary data.</text>
</comment>
<sequence>MDTHDTTRETLTAADRELLARPLHGFLTGAGGPVPAQPRPVWVEATEDGAVQLFTGPESLHVRRHRRDARATVVVAAPAGEPERWVSVTGPTTVETDGAHALARRLAGRYWDLGDPVRAGQLAEILAGDQVRLVIHPQRVRRFSF</sequence>
<dbReference type="EC" id="1.-.-.-" evidence="1"/>